<dbReference type="Gene3D" id="1.20.1080.10">
    <property type="entry name" value="Glycerol uptake facilitator protein"/>
    <property type="match status" value="1"/>
</dbReference>
<dbReference type="EMBL" id="ML996177">
    <property type="protein sequence ID" value="KAF2732403.1"/>
    <property type="molecule type" value="Genomic_DNA"/>
</dbReference>
<feature type="transmembrane region" description="Helical" evidence="8">
    <location>
        <begin position="45"/>
        <end position="71"/>
    </location>
</feature>
<dbReference type="AlphaFoldDB" id="A0A9P4V0U5"/>
<dbReference type="GO" id="GO:0015250">
    <property type="term" value="F:water channel activity"/>
    <property type="evidence" value="ECO:0007669"/>
    <property type="project" value="TreeGrafter"/>
</dbReference>
<dbReference type="InterPro" id="IPR023271">
    <property type="entry name" value="Aquaporin-like"/>
</dbReference>
<comment type="caution">
    <text evidence="9">The sequence shown here is derived from an EMBL/GenBank/DDBJ whole genome shotgun (WGS) entry which is preliminary data.</text>
</comment>
<protein>
    <submittedName>
        <fullName evidence="9">Aquaporin-like protein</fullName>
    </submittedName>
</protein>
<feature type="transmembrane region" description="Helical" evidence="8">
    <location>
        <begin position="243"/>
        <end position="263"/>
    </location>
</feature>
<evidence type="ECO:0000256" key="1">
    <source>
        <dbReference type="ARBA" id="ARBA00004141"/>
    </source>
</evidence>
<feature type="compositionally biased region" description="Low complexity" evidence="7">
    <location>
        <begin position="1"/>
        <end position="23"/>
    </location>
</feature>
<feature type="transmembrane region" description="Helical" evidence="8">
    <location>
        <begin position="174"/>
        <end position="193"/>
    </location>
</feature>
<name>A0A9P4V0U5_9PLEO</name>
<evidence type="ECO:0000313" key="9">
    <source>
        <dbReference type="EMBL" id="KAF2732403.1"/>
    </source>
</evidence>
<accession>A0A9P4V0U5</accession>
<reference evidence="9" key="1">
    <citation type="journal article" date="2020" name="Stud. Mycol.">
        <title>101 Dothideomycetes genomes: a test case for predicting lifestyles and emergence of pathogens.</title>
        <authorList>
            <person name="Haridas S."/>
            <person name="Albert R."/>
            <person name="Binder M."/>
            <person name="Bloem J."/>
            <person name="Labutti K."/>
            <person name="Salamov A."/>
            <person name="Andreopoulos B."/>
            <person name="Baker S."/>
            <person name="Barry K."/>
            <person name="Bills G."/>
            <person name="Bluhm B."/>
            <person name="Cannon C."/>
            <person name="Castanera R."/>
            <person name="Culley D."/>
            <person name="Daum C."/>
            <person name="Ezra D."/>
            <person name="Gonzalez J."/>
            <person name="Henrissat B."/>
            <person name="Kuo A."/>
            <person name="Liang C."/>
            <person name="Lipzen A."/>
            <person name="Lutzoni F."/>
            <person name="Magnuson J."/>
            <person name="Mondo S."/>
            <person name="Nolan M."/>
            <person name="Ohm R."/>
            <person name="Pangilinan J."/>
            <person name="Park H.-J."/>
            <person name="Ramirez L."/>
            <person name="Alfaro M."/>
            <person name="Sun H."/>
            <person name="Tritt A."/>
            <person name="Yoshinaga Y."/>
            <person name="Zwiers L.-H."/>
            <person name="Turgeon B."/>
            <person name="Goodwin S."/>
            <person name="Spatafora J."/>
            <person name="Crous P."/>
            <person name="Grigoriev I."/>
        </authorList>
    </citation>
    <scope>NUCLEOTIDE SEQUENCE</scope>
    <source>
        <strain evidence="9">CBS 125425</strain>
    </source>
</reference>
<gene>
    <name evidence="9" type="ORF">EJ04DRAFT_496903</name>
</gene>
<dbReference type="Pfam" id="PF00230">
    <property type="entry name" value="MIP"/>
    <property type="match status" value="1"/>
</dbReference>
<evidence type="ECO:0000256" key="4">
    <source>
        <dbReference type="ARBA" id="ARBA00022989"/>
    </source>
</evidence>
<keyword evidence="6" id="KW-0813">Transport</keyword>
<dbReference type="OrthoDB" id="3222at2759"/>
<keyword evidence="10" id="KW-1185">Reference proteome</keyword>
<comment type="similarity">
    <text evidence="2 6">Belongs to the MIP/aquaporin (TC 1.A.8) family.</text>
</comment>
<dbReference type="Proteomes" id="UP000799444">
    <property type="component" value="Unassembled WGS sequence"/>
</dbReference>
<evidence type="ECO:0000256" key="3">
    <source>
        <dbReference type="ARBA" id="ARBA00022692"/>
    </source>
</evidence>
<dbReference type="PANTHER" id="PTHR19139:SF199">
    <property type="entry name" value="MIP17260P"/>
    <property type="match status" value="1"/>
</dbReference>
<evidence type="ECO:0000256" key="6">
    <source>
        <dbReference type="RuleBase" id="RU000477"/>
    </source>
</evidence>
<evidence type="ECO:0000256" key="8">
    <source>
        <dbReference type="SAM" id="Phobius"/>
    </source>
</evidence>
<dbReference type="PRINTS" id="PR00783">
    <property type="entry name" value="MINTRINSICP"/>
</dbReference>
<dbReference type="PANTHER" id="PTHR19139">
    <property type="entry name" value="AQUAPORIN TRANSPORTER"/>
    <property type="match status" value="1"/>
</dbReference>
<feature type="region of interest" description="Disordered" evidence="7">
    <location>
        <begin position="1"/>
        <end position="32"/>
    </location>
</feature>
<evidence type="ECO:0000256" key="7">
    <source>
        <dbReference type="SAM" id="MobiDB-lite"/>
    </source>
</evidence>
<feature type="transmembrane region" description="Helical" evidence="8">
    <location>
        <begin position="205"/>
        <end position="223"/>
    </location>
</feature>
<dbReference type="GO" id="GO:0005886">
    <property type="term" value="C:plasma membrane"/>
    <property type="evidence" value="ECO:0007669"/>
    <property type="project" value="TreeGrafter"/>
</dbReference>
<keyword evidence="3 6" id="KW-0812">Transmembrane</keyword>
<dbReference type="InterPro" id="IPR034294">
    <property type="entry name" value="Aquaporin_transptr"/>
</dbReference>
<dbReference type="InterPro" id="IPR000425">
    <property type="entry name" value="MIP"/>
</dbReference>
<evidence type="ECO:0000256" key="2">
    <source>
        <dbReference type="ARBA" id="ARBA00006175"/>
    </source>
</evidence>
<keyword evidence="4 8" id="KW-1133">Transmembrane helix</keyword>
<organism evidence="9 10">
    <name type="scientific">Polyplosphaeria fusca</name>
    <dbReference type="NCBI Taxonomy" id="682080"/>
    <lineage>
        <taxon>Eukaryota</taxon>
        <taxon>Fungi</taxon>
        <taxon>Dikarya</taxon>
        <taxon>Ascomycota</taxon>
        <taxon>Pezizomycotina</taxon>
        <taxon>Dothideomycetes</taxon>
        <taxon>Pleosporomycetidae</taxon>
        <taxon>Pleosporales</taxon>
        <taxon>Tetraplosphaeriaceae</taxon>
        <taxon>Polyplosphaeria</taxon>
    </lineage>
</organism>
<keyword evidence="5 8" id="KW-0472">Membrane</keyword>
<comment type="subcellular location">
    <subcellularLocation>
        <location evidence="1">Membrane</location>
        <topology evidence="1">Multi-pass membrane protein</topology>
    </subcellularLocation>
</comment>
<evidence type="ECO:0000313" key="10">
    <source>
        <dbReference type="Proteomes" id="UP000799444"/>
    </source>
</evidence>
<dbReference type="SUPFAM" id="SSF81338">
    <property type="entry name" value="Aquaporin-like"/>
    <property type="match status" value="1"/>
</dbReference>
<proteinExistence type="inferred from homology"/>
<feature type="transmembrane region" description="Helical" evidence="8">
    <location>
        <begin position="133"/>
        <end position="154"/>
    </location>
</feature>
<evidence type="ECO:0000256" key="5">
    <source>
        <dbReference type="ARBA" id="ARBA00023136"/>
    </source>
</evidence>
<sequence length="269" mass="27893">MPKSTESILPISTPSSPSTTSPTPLTPAPNLHLTSRPSLLRTEPVVFVGEFFGTFMFLFLALAGTQIAITSATSNPAVAPAENPSQEVSKLIYVSLAFGASLAVCAGMWGDVSGGMFNPAVSLALCLTRSMSCIRAVHAMVAQVVAGICAAFVVEAMLPGTLPSSTKLDASISVVRGLFLEAFLTAHLVLAILMMPPSPTKPAMVGLTLFVAEMCGVYYTGGSLNPARSFGPSVVTGFQGYDWVYWVGPGLGAGLGAGVYGVVEIVKRK</sequence>
<feature type="transmembrane region" description="Helical" evidence="8">
    <location>
        <begin position="91"/>
        <end position="112"/>
    </location>
</feature>